<accession>A0ABS4PZC3</accession>
<keyword evidence="3" id="KW-1185">Reference proteome</keyword>
<dbReference type="Proteomes" id="UP000741013">
    <property type="component" value="Unassembled WGS sequence"/>
</dbReference>
<comment type="caution">
    <text evidence="2">The sequence shown here is derived from an EMBL/GenBank/DDBJ whole genome shotgun (WGS) entry which is preliminary data.</text>
</comment>
<reference evidence="2 3" key="1">
    <citation type="submission" date="2021-03" db="EMBL/GenBank/DDBJ databases">
        <title>Sequencing the genomes of 1000 actinobacteria strains.</title>
        <authorList>
            <person name="Klenk H.-P."/>
        </authorList>
    </citation>
    <scope>NUCLEOTIDE SEQUENCE [LARGE SCALE GENOMIC DNA]</scope>
    <source>
        <strain evidence="2 3">DSM 45510</strain>
    </source>
</reference>
<evidence type="ECO:0000313" key="2">
    <source>
        <dbReference type="EMBL" id="MBP2184776.1"/>
    </source>
</evidence>
<organism evidence="2 3">
    <name type="scientific">Amycolatopsis magusensis</name>
    <dbReference type="NCBI Taxonomy" id="882444"/>
    <lineage>
        <taxon>Bacteria</taxon>
        <taxon>Bacillati</taxon>
        <taxon>Actinomycetota</taxon>
        <taxon>Actinomycetes</taxon>
        <taxon>Pseudonocardiales</taxon>
        <taxon>Pseudonocardiaceae</taxon>
        <taxon>Amycolatopsis</taxon>
    </lineage>
</organism>
<evidence type="ECO:0000256" key="1">
    <source>
        <dbReference type="SAM" id="MobiDB-lite"/>
    </source>
</evidence>
<name>A0ABS4PZC3_9PSEU</name>
<dbReference type="EMBL" id="JAGGMS010000001">
    <property type="protein sequence ID" value="MBP2184776.1"/>
    <property type="molecule type" value="Genomic_DNA"/>
</dbReference>
<gene>
    <name evidence="2" type="ORF">JOM49_006302</name>
</gene>
<proteinExistence type="predicted"/>
<feature type="region of interest" description="Disordered" evidence="1">
    <location>
        <begin position="1"/>
        <end position="38"/>
    </location>
</feature>
<sequence>MTNRSRRSPEVVIGATGKDGQARHRRMAGLASRPRTAM</sequence>
<evidence type="ECO:0000313" key="3">
    <source>
        <dbReference type="Proteomes" id="UP000741013"/>
    </source>
</evidence>
<protein>
    <submittedName>
        <fullName evidence="2">Uncharacterized protein</fullName>
    </submittedName>
</protein>